<evidence type="ECO:0000256" key="1">
    <source>
        <dbReference type="SAM" id="Phobius"/>
    </source>
</evidence>
<keyword evidence="1" id="KW-0472">Membrane</keyword>
<proteinExistence type="predicted"/>
<dbReference type="Proteomes" id="UP000807504">
    <property type="component" value="Unassembled WGS sequence"/>
</dbReference>
<keyword evidence="1" id="KW-1133">Transmembrane helix</keyword>
<feature type="transmembrane region" description="Helical" evidence="1">
    <location>
        <begin position="79"/>
        <end position="104"/>
    </location>
</feature>
<name>A0A8T0FJT3_ARGBR</name>
<dbReference type="AlphaFoldDB" id="A0A8T0FJT3"/>
<evidence type="ECO:0000313" key="2">
    <source>
        <dbReference type="EMBL" id="KAF8789073.1"/>
    </source>
</evidence>
<accession>A0A8T0FJT3</accession>
<dbReference type="EMBL" id="JABXBU010000012">
    <property type="protein sequence ID" value="KAF8789073.1"/>
    <property type="molecule type" value="Genomic_DNA"/>
</dbReference>
<reference evidence="2" key="1">
    <citation type="journal article" date="2020" name="bioRxiv">
        <title>Chromosome-level reference genome of the European wasp spider Argiope bruennichi: a resource for studies on range expansion and evolutionary adaptation.</title>
        <authorList>
            <person name="Sheffer M.M."/>
            <person name="Hoppe A."/>
            <person name="Krehenwinkel H."/>
            <person name="Uhl G."/>
            <person name="Kuss A.W."/>
            <person name="Jensen L."/>
            <person name="Jensen C."/>
            <person name="Gillespie R.G."/>
            <person name="Hoff K.J."/>
            <person name="Prost S."/>
        </authorList>
    </citation>
    <scope>NUCLEOTIDE SEQUENCE</scope>
</reference>
<evidence type="ECO:0000313" key="3">
    <source>
        <dbReference type="Proteomes" id="UP000807504"/>
    </source>
</evidence>
<comment type="caution">
    <text evidence="2">The sequence shown here is derived from an EMBL/GenBank/DDBJ whole genome shotgun (WGS) entry which is preliminary data.</text>
</comment>
<keyword evidence="1" id="KW-0812">Transmembrane</keyword>
<protein>
    <submittedName>
        <fullName evidence="2">Uncharacterized protein</fullName>
    </submittedName>
</protein>
<organism evidence="2 3">
    <name type="scientific">Argiope bruennichi</name>
    <name type="common">Wasp spider</name>
    <name type="synonym">Aranea bruennichi</name>
    <dbReference type="NCBI Taxonomy" id="94029"/>
    <lineage>
        <taxon>Eukaryota</taxon>
        <taxon>Metazoa</taxon>
        <taxon>Ecdysozoa</taxon>
        <taxon>Arthropoda</taxon>
        <taxon>Chelicerata</taxon>
        <taxon>Arachnida</taxon>
        <taxon>Araneae</taxon>
        <taxon>Araneomorphae</taxon>
        <taxon>Entelegynae</taxon>
        <taxon>Araneoidea</taxon>
        <taxon>Araneidae</taxon>
        <taxon>Argiope</taxon>
    </lineage>
</organism>
<gene>
    <name evidence="2" type="ORF">HNY73_007047</name>
</gene>
<keyword evidence="3" id="KW-1185">Reference proteome</keyword>
<reference evidence="2" key="2">
    <citation type="submission" date="2020-06" db="EMBL/GenBank/DDBJ databases">
        <authorList>
            <person name="Sheffer M."/>
        </authorList>
    </citation>
    <scope>NUCLEOTIDE SEQUENCE</scope>
</reference>
<sequence length="117" mass="13667">MFHRLYIKRCDIGLAVEIRNSVSETLNLYSSQLCLLLNTCIAFKRVQVNSRKLDGVFKRHRRTAENRIMAQRGRSERDAFNFIFCFIKMLFYTYLGLFICSLIIDCLGDALDQKVST</sequence>